<keyword evidence="2" id="KW-1185">Reference proteome</keyword>
<proteinExistence type="predicted"/>
<organism evidence="1 2">
    <name type="scientific">Panicum virgatum</name>
    <name type="common">Blackwell switchgrass</name>
    <dbReference type="NCBI Taxonomy" id="38727"/>
    <lineage>
        <taxon>Eukaryota</taxon>
        <taxon>Viridiplantae</taxon>
        <taxon>Streptophyta</taxon>
        <taxon>Embryophyta</taxon>
        <taxon>Tracheophyta</taxon>
        <taxon>Spermatophyta</taxon>
        <taxon>Magnoliopsida</taxon>
        <taxon>Liliopsida</taxon>
        <taxon>Poales</taxon>
        <taxon>Poaceae</taxon>
        <taxon>PACMAD clade</taxon>
        <taxon>Panicoideae</taxon>
        <taxon>Panicodae</taxon>
        <taxon>Paniceae</taxon>
        <taxon>Panicinae</taxon>
        <taxon>Panicum</taxon>
        <taxon>Panicum sect. Hiantes</taxon>
    </lineage>
</organism>
<accession>A0A8T0V5N0</accession>
<name>A0A8T0V5N0_PANVG</name>
<sequence length="115" mass="12903">MPEPERLRWVSKASLSKQTDGILLPPKLLALRSSSLREVRLKSAGSMPLLYKPKPPRLSEVTWPVELLQPTPSQIQQSVPACQEGRVVMESNNESSDSEFEWNMKDCLSLSRALA</sequence>
<evidence type="ECO:0000313" key="1">
    <source>
        <dbReference type="EMBL" id="KAG2630540.1"/>
    </source>
</evidence>
<dbReference type="Proteomes" id="UP000823388">
    <property type="component" value="Chromosome 3K"/>
</dbReference>
<gene>
    <name evidence="1" type="ORF">PVAP13_3KG531590</name>
</gene>
<dbReference type="AlphaFoldDB" id="A0A8T0V5N0"/>
<dbReference type="EMBL" id="CM029041">
    <property type="protein sequence ID" value="KAG2630540.1"/>
    <property type="molecule type" value="Genomic_DNA"/>
</dbReference>
<protein>
    <submittedName>
        <fullName evidence="1">Uncharacterized protein</fullName>
    </submittedName>
</protein>
<reference evidence="1" key="1">
    <citation type="submission" date="2020-05" db="EMBL/GenBank/DDBJ databases">
        <title>WGS assembly of Panicum virgatum.</title>
        <authorList>
            <person name="Lovell J.T."/>
            <person name="Jenkins J."/>
            <person name="Shu S."/>
            <person name="Juenger T.E."/>
            <person name="Schmutz J."/>
        </authorList>
    </citation>
    <scope>NUCLEOTIDE SEQUENCE</scope>
    <source>
        <strain evidence="1">AP13</strain>
    </source>
</reference>
<comment type="caution">
    <text evidence="1">The sequence shown here is derived from an EMBL/GenBank/DDBJ whole genome shotgun (WGS) entry which is preliminary data.</text>
</comment>
<evidence type="ECO:0000313" key="2">
    <source>
        <dbReference type="Proteomes" id="UP000823388"/>
    </source>
</evidence>